<organism evidence="1 2">
    <name type="scientific">Trichonephila inaurata madagascariensis</name>
    <dbReference type="NCBI Taxonomy" id="2747483"/>
    <lineage>
        <taxon>Eukaryota</taxon>
        <taxon>Metazoa</taxon>
        <taxon>Ecdysozoa</taxon>
        <taxon>Arthropoda</taxon>
        <taxon>Chelicerata</taxon>
        <taxon>Arachnida</taxon>
        <taxon>Araneae</taxon>
        <taxon>Araneomorphae</taxon>
        <taxon>Entelegynae</taxon>
        <taxon>Araneoidea</taxon>
        <taxon>Nephilidae</taxon>
        <taxon>Trichonephila</taxon>
        <taxon>Trichonephila inaurata</taxon>
    </lineage>
</organism>
<dbReference type="OrthoDB" id="25149at2759"/>
<evidence type="ECO:0000313" key="2">
    <source>
        <dbReference type="Proteomes" id="UP000886998"/>
    </source>
</evidence>
<evidence type="ECO:0000313" key="1">
    <source>
        <dbReference type="EMBL" id="GFY68047.1"/>
    </source>
</evidence>
<proteinExistence type="predicted"/>
<keyword evidence="2" id="KW-1185">Reference proteome</keyword>
<sequence>MDNIYELNYADRNAIHHCMCELFKPQAMEWFPEHIISGEESIALLILNQPLQKECEEDLEISFVCCCCRWWCKCIKRAFWEKNYFYT</sequence>
<dbReference type="AlphaFoldDB" id="A0A8X7CL53"/>
<comment type="caution">
    <text evidence="1">The sequence shown here is derived from an EMBL/GenBank/DDBJ whole genome shotgun (WGS) entry which is preliminary data.</text>
</comment>
<name>A0A8X7CL53_9ARAC</name>
<protein>
    <submittedName>
        <fullName evidence="1">Uncharacterized protein</fullName>
    </submittedName>
</protein>
<reference evidence="1" key="1">
    <citation type="submission" date="2020-08" db="EMBL/GenBank/DDBJ databases">
        <title>Multicomponent nature underlies the extraordinary mechanical properties of spider dragline silk.</title>
        <authorList>
            <person name="Kono N."/>
            <person name="Nakamura H."/>
            <person name="Mori M."/>
            <person name="Yoshida Y."/>
            <person name="Ohtoshi R."/>
            <person name="Malay A.D."/>
            <person name="Moran D.A.P."/>
            <person name="Tomita M."/>
            <person name="Numata K."/>
            <person name="Arakawa K."/>
        </authorList>
    </citation>
    <scope>NUCLEOTIDE SEQUENCE</scope>
</reference>
<dbReference type="Proteomes" id="UP000886998">
    <property type="component" value="Unassembled WGS sequence"/>
</dbReference>
<gene>
    <name evidence="1" type="ORF">TNIN_31021</name>
</gene>
<accession>A0A8X7CL53</accession>
<dbReference type="EMBL" id="BMAV01016855">
    <property type="protein sequence ID" value="GFY68047.1"/>
    <property type="molecule type" value="Genomic_DNA"/>
</dbReference>